<dbReference type="RefSeq" id="WP_104371181.1">
    <property type="nucleotide sequence ID" value="NZ_BFAV01000045.1"/>
</dbReference>
<organism evidence="4 5">
    <name type="scientific">Desulfocucumis palustris</name>
    <dbReference type="NCBI Taxonomy" id="1898651"/>
    <lineage>
        <taxon>Bacteria</taxon>
        <taxon>Bacillati</taxon>
        <taxon>Bacillota</taxon>
        <taxon>Clostridia</taxon>
        <taxon>Eubacteriales</taxon>
        <taxon>Desulfocucumaceae</taxon>
        <taxon>Desulfocucumis</taxon>
    </lineage>
</organism>
<dbReference type="InterPro" id="IPR035570">
    <property type="entry name" value="UPF0234_N"/>
</dbReference>
<dbReference type="InterPro" id="IPR036183">
    <property type="entry name" value="YajQ-like_sf"/>
</dbReference>
<dbReference type="GO" id="GO:0005829">
    <property type="term" value="C:cytosol"/>
    <property type="evidence" value="ECO:0007669"/>
    <property type="project" value="TreeGrafter"/>
</dbReference>
<dbReference type="GO" id="GO:0000166">
    <property type="term" value="F:nucleotide binding"/>
    <property type="evidence" value="ECO:0007669"/>
    <property type="project" value="UniProtKB-UniRule"/>
</dbReference>
<sequence>MAKENTFDIVSKVDLQEVSNAVNQSQRELTNRFDFKGSKSRIDYDGKELMIYSDSDFKLKNVVEIMEAKMVKRGINLKSLRYGKIEKAAGDTVKQRVELVQGLDKELAKSIIKLVKESKLKVQASIQEDQVRVSGKNRDDLQAIIKIIKDRDWEIPLQFVNMRTY</sequence>
<dbReference type="InterPro" id="IPR035571">
    <property type="entry name" value="UPF0234-like_C"/>
</dbReference>
<dbReference type="CDD" id="cd11740">
    <property type="entry name" value="YajQ_like"/>
    <property type="match status" value="1"/>
</dbReference>
<proteinExistence type="inferred from homology"/>
<evidence type="ECO:0000256" key="2">
    <source>
        <dbReference type="ARBA" id="ARBA00093450"/>
    </source>
</evidence>
<dbReference type="Proteomes" id="UP000239549">
    <property type="component" value="Unassembled WGS sequence"/>
</dbReference>
<dbReference type="HAMAP" id="MF_00632">
    <property type="entry name" value="UPF0234"/>
    <property type="match status" value="1"/>
</dbReference>
<dbReference type="NCBIfam" id="NF003819">
    <property type="entry name" value="PRK05412.1"/>
    <property type="match status" value="1"/>
</dbReference>
<dbReference type="PANTHER" id="PTHR30476">
    <property type="entry name" value="UPF0234 PROTEIN YAJQ"/>
    <property type="match status" value="1"/>
</dbReference>
<dbReference type="Gene3D" id="3.30.70.990">
    <property type="entry name" value="YajQ-like, domain 2"/>
    <property type="match status" value="1"/>
</dbReference>
<reference evidence="5" key="1">
    <citation type="submission" date="2018-02" db="EMBL/GenBank/DDBJ databases">
        <title>Genome sequence of Desulfocucumis palustris strain NAW-5.</title>
        <authorList>
            <person name="Watanabe M."/>
            <person name="Kojima H."/>
            <person name="Fukui M."/>
        </authorList>
    </citation>
    <scope>NUCLEOTIDE SEQUENCE [LARGE SCALE GENOMIC DNA]</scope>
    <source>
        <strain evidence="5">NAW-5</strain>
    </source>
</reference>
<dbReference type="SUPFAM" id="SSF89963">
    <property type="entry name" value="YajQ-like"/>
    <property type="match status" value="2"/>
</dbReference>
<evidence type="ECO:0000313" key="5">
    <source>
        <dbReference type="Proteomes" id="UP000239549"/>
    </source>
</evidence>
<keyword evidence="5" id="KW-1185">Reference proteome</keyword>
<comment type="similarity">
    <text evidence="2 3">Belongs to the YajQ family.</text>
</comment>
<dbReference type="AlphaFoldDB" id="A0A2L2X980"/>
<comment type="function">
    <text evidence="3">Nucleotide-binding protein.</text>
</comment>
<dbReference type="Gene3D" id="3.30.70.860">
    <property type="match status" value="1"/>
</dbReference>
<name>A0A2L2X980_9FIRM</name>
<dbReference type="Pfam" id="PF04461">
    <property type="entry name" value="YajQ"/>
    <property type="match status" value="1"/>
</dbReference>
<evidence type="ECO:0000313" key="4">
    <source>
        <dbReference type="EMBL" id="GBF32688.1"/>
    </source>
</evidence>
<evidence type="ECO:0000256" key="3">
    <source>
        <dbReference type="HAMAP-Rule" id="MF_00632"/>
    </source>
</evidence>
<keyword evidence="1 3" id="KW-0547">Nucleotide-binding</keyword>
<protein>
    <recommendedName>
        <fullName evidence="3">Nucleotide-binding protein DCCM_0884</fullName>
    </recommendedName>
</protein>
<comment type="caution">
    <text evidence="4">The sequence shown here is derived from an EMBL/GenBank/DDBJ whole genome shotgun (WGS) entry which is preliminary data.</text>
</comment>
<dbReference type="OrthoDB" id="9801447at2"/>
<dbReference type="PANTHER" id="PTHR30476:SF0">
    <property type="entry name" value="UPF0234 PROTEIN YAJQ"/>
    <property type="match status" value="1"/>
</dbReference>
<accession>A0A2L2X980</accession>
<dbReference type="InterPro" id="IPR007551">
    <property type="entry name" value="YajQ/Smlt4090-like"/>
</dbReference>
<dbReference type="EMBL" id="BFAV01000045">
    <property type="protein sequence ID" value="GBF32688.1"/>
    <property type="molecule type" value="Genomic_DNA"/>
</dbReference>
<evidence type="ECO:0000256" key="1">
    <source>
        <dbReference type="ARBA" id="ARBA00022741"/>
    </source>
</evidence>
<gene>
    <name evidence="4" type="ORF">DCCM_0884</name>
</gene>